<name>A0A3M8QBI8_9GAMM</name>
<dbReference type="RefSeq" id="WP_123094342.1">
    <property type="nucleotide sequence ID" value="NZ_RIZG01000001.1"/>
</dbReference>
<feature type="compositionally biased region" description="Polar residues" evidence="1">
    <location>
        <begin position="325"/>
        <end position="336"/>
    </location>
</feature>
<keyword evidence="3" id="KW-1185">Reference proteome</keyword>
<proteinExistence type="predicted"/>
<gene>
    <name evidence="2" type="ORF">EBI00_02560</name>
</gene>
<evidence type="ECO:0000256" key="1">
    <source>
        <dbReference type="SAM" id="MobiDB-lite"/>
    </source>
</evidence>
<dbReference type="OrthoDB" id="9899332at2"/>
<dbReference type="Proteomes" id="UP000280507">
    <property type="component" value="Unassembled WGS sequence"/>
</dbReference>
<evidence type="ECO:0000313" key="2">
    <source>
        <dbReference type="EMBL" id="RNF53002.1"/>
    </source>
</evidence>
<dbReference type="EMBL" id="RIZG01000001">
    <property type="protein sequence ID" value="RNF53002.1"/>
    <property type="molecule type" value="Genomic_DNA"/>
</dbReference>
<sequence>MSFGLGYLADGFLKGQERNRNWGLRQKQEERSQAADQRAQESHGIGMRIGGVNAAMAEEKMTPEAITQRQEMAGIGLDAARQSLTNAKAQGIGIQQQNTAREIELSPEYQNFKQQSQEQSIRAAKLDNQYKEYRNTEAGQKVSEEALAWDKRISDIVNQKDEALAQVQLAEALDMKRYRMIQLIKSGDPMGAAMMVNMSKDNKFENVATFDMTKDGGIIGYDTSGNEVASIPAQEVKGVIERVKSRQPADKESKITMVPIYNDMGDKIGERPAITETDSATGEQYIKYLEERDEDPDVIKLARLMVAAGTMTVEEFEEDYGPYGQSGQTQATNPQRQAAPDPYSVGIPRPKPAPTTPTQPGGILQSSSVNERYSRSVPLDPNASLYR</sequence>
<protein>
    <submittedName>
        <fullName evidence="2">Uncharacterized protein</fullName>
    </submittedName>
</protein>
<dbReference type="AlphaFoldDB" id="A0A3M8QBI8"/>
<accession>A0A3M8QBI8</accession>
<feature type="compositionally biased region" description="Polar residues" evidence="1">
    <location>
        <begin position="358"/>
        <end position="371"/>
    </location>
</feature>
<comment type="caution">
    <text evidence="2">The sequence shown here is derived from an EMBL/GenBank/DDBJ whole genome shotgun (WGS) entry which is preliminary data.</text>
</comment>
<reference evidence="2 3" key="1">
    <citation type="journal article" date="2012" name="Int. J. Syst. Evol. Microbiol.">
        <title>Marinomonas hwangdonensis sp. nov., isolated from seawater.</title>
        <authorList>
            <person name="Jung Y.T."/>
            <person name="Oh T.K."/>
            <person name="Yoon J.H."/>
        </authorList>
    </citation>
    <scope>NUCLEOTIDE SEQUENCE [LARGE SCALE GENOMIC DNA]</scope>
    <source>
        <strain evidence="2 3">HDW-15</strain>
    </source>
</reference>
<feature type="region of interest" description="Disordered" evidence="1">
    <location>
        <begin position="319"/>
        <end position="387"/>
    </location>
</feature>
<evidence type="ECO:0000313" key="3">
    <source>
        <dbReference type="Proteomes" id="UP000280507"/>
    </source>
</evidence>
<organism evidence="2 3">
    <name type="scientific">Marinomonas hwangdonensis</name>
    <dbReference type="NCBI Taxonomy" id="1053647"/>
    <lineage>
        <taxon>Bacteria</taxon>
        <taxon>Pseudomonadati</taxon>
        <taxon>Pseudomonadota</taxon>
        <taxon>Gammaproteobacteria</taxon>
        <taxon>Oceanospirillales</taxon>
        <taxon>Oceanospirillaceae</taxon>
        <taxon>Marinomonas</taxon>
    </lineage>
</organism>